<dbReference type="Gene3D" id="1.10.287.370">
    <property type="match status" value="1"/>
</dbReference>
<dbReference type="GO" id="GO:0051082">
    <property type="term" value="F:unfolded protein binding"/>
    <property type="evidence" value="ECO:0007669"/>
    <property type="project" value="InterPro"/>
</dbReference>
<dbReference type="SUPFAM" id="SSF46579">
    <property type="entry name" value="Prefoldin"/>
    <property type="match status" value="1"/>
</dbReference>
<dbReference type="OrthoDB" id="20282at2759"/>
<evidence type="ECO:0000256" key="8">
    <source>
        <dbReference type="SAM" id="Coils"/>
    </source>
</evidence>
<reference evidence="9" key="1">
    <citation type="submission" date="2019-10" db="EMBL/GenBank/DDBJ databases">
        <title>Conservation and host-specific expression of non-tandemly repeated heterogenous ribosome RNA gene in arbuscular mycorrhizal fungi.</title>
        <authorList>
            <person name="Maeda T."/>
            <person name="Kobayashi Y."/>
            <person name="Nakagawa T."/>
            <person name="Ezawa T."/>
            <person name="Yamaguchi K."/>
            <person name="Bino T."/>
            <person name="Nishimoto Y."/>
            <person name="Shigenobu S."/>
            <person name="Kawaguchi M."/>
        </authorList>
    </citation>
    <scope>NUCLEOTIDE SEQUENCE</scope>
    <source>
        <strain evidence="9">HR1</strain>
    </source>
</reference>
<evidence type="ECO:0000256" key="7">
    <source>
        <dbReference type="ARBA" id="ARBA00026022"/>
    </source>
</evidence>
<comment type="caution">
    <text evidence="9">The sequence shown here is derived from an EMBL/GenBank/DDBJ whole genome shotgun (WGS) entry which is preliminary data.</text>
</comment>
<evidence type="ECO:0000313" key="9">
    <source>
        <dbReference type="EMBL" id="GES85254.1"/>
    </source>
</evidence>
<keyword evidence="5" id="KW-0963">Cytoplasm</keyword>
<dbReference type="InterPro" id="IPR009053">
    <property type="entry name" value="Prefoldin"/>
</dbReference>
<dbReference type="EMBL" id="BLAL01000090">
    <property type="protein sequence ID" value="GES85254.1"/>
    <property type="molecule type" value="Genomic_DNA"/>
</dbReference>
<name>A0A8H3LDR8_9GLOM</name>
<accession>A0A8H3LDR8</accession>
<dbReference type="Proteomes" id="UP000615446">
    <property type="component" value="Unassembled WGS sequence"/>
</dbReference>
<evidence type="ECO:0000256" key="2">
    <source>
        <dbReference type="ARBA" id="ARBA00004496"/>
    </source>
</evidence>
<dbReference type="Pfam" id="PF01920">
    <property type="entry name" value="Prefoldin_2"/>
    <property type="match status" value="1"/>
</dbReference>
<evidence type="ECO:0000313" key="10">
    <source>
        <dbReference type="Proteomes" id="UP000615446"/>
    </source>
</evidence>
<dbReference type="PANTHER" id="PTHR21162">
    <property type="entry name" value="P53 AND DNA DAMAGE-REGULATED PROTEIN"/>
    <property type="match status" value="1"/>
</dbReference>
<comment type="similarity">
    <text evidence="3">Belongs to the prefoldin subunit beta family.</text>
</comment>
<comment type="function">
    <text evidence="1">May play a role in chaperone-mediated protein folding.</text>
</comment>
<comment type="subcellular location">
    <subcellularLocation>
        <location evidence="2">Cytoplasm</location>
    </subcellularLocation>
</comment>
<dbReference type="GO" id="GO:0005737">
    <property type="term" value="C:cytoplasm"/>
    <property type="evidence" value="ECO:0007669"/>
    <property type="project" value="UniProtKB-SubCell"/>
</dbReference>
<dbReference type="InterPro" id="IPR002777">
    <property type="entry name" value="PFD_beta-like"/>
</dbReference>
<keyword evidence="6" id="KW-0143">Chaperone</keyword>
<dbReference type="GO" id="GO:0016272">
    <property type="term" value="C:prefoldin complex"/>
    <property type="evidence" value="ECO:0007669"/>
    <property type="project" value="InterPro"/>
</dbReference>
<comment type="subunit">
    <text evidence="7">Component of the PAQosome complex which is responsible for the biogenesis of several protein complexes and which consists of R2TP complex members RUVBL1, RUVBL2, RPAP3 and PIH1D1, URI complex members PFDN2, PFDN6, PDRG1, UXT and URI1 as well as ASDURF, POLR2E and DNAAF10/WDR92.</text>
</comment>
<evidence type="ECO:0000256" key="3">
    <source>
        <dbReference type="ARBA" id="ARBA00008045"/>
    </source>
</evidence>
<keyword evidence="8" id="KW-0175">Coiled coil</keyword>
<evidence type="ECO:0000256" key="1">
    <source>
        <dbReference type="ARBA" id="ARBA00003581"/>
    </source>
</evidence>
<evidence type="ECO:0000256" key="4">
    <source>
        <dbReference type="ARBA" id="ARBA00016313"/>
    </source>
</evidence>
<dbReference type="GO" id="GO:0006457">
    <property type="term" value="P:protein folding"/>
    <property type="evidence" value="ECO:0007669"/>
    <property type="project" value="InterPro"/>
</dbReference>
<dbReference type="InterPro" id="IPR030482">
    <property type="entry name" value="PDRG1"/>
</dbReference>
<feature type="coiled-coil region" evidence="8">
    <location>
        <begin position="103"/>
        <end position="130"/>
    </location>
</feature>
<gene>
    <name evidence="9" type="ORF">RCL2_001233900</name>
</gene>
<organism evidence="9 10">
    <name type="scientific">Rhizophagus clarus</name>
    <dbReference type="NCBI Taxonomy" id="94130"/>
    <lineage>
        <taxon>Eukaryota</taxon>
        <taxon>Fungi</taxon>
        <taxon>Fungi incertae sedis</taxon>
        <taxon>Mucoromycota</taxon>
        <taxon>Glomeromycotina</taxon>
        <taxon>Glomeromycetes</taxon>
        <taxon>Glomerales</taxon>
        <taxon>Glomeraceae</taxon>
        <taxon>Rhizophagus</taxon>
    </lineage>
</organism>
<dbReference type="CDD" id="cd22860">
    <property type="entry name" value="PDRG1"/>
    <property type="match status" value="1"/>
</dbReference>
<sequence length="160" mass="18934">MSEKISDMYISTTYMITFFRSQFYHVTMDYIPILTERERLAEDILTNKQLVIDYDRTRNTNREALAKLKKEPLNSQKKVWVNLGDFFVKLEKDNVKSYIEKDQKNLEKEISSLRDAIKQKTTELEKLETGEIEKMKGFELRGITANDLYNITGVNKEFNE</sequence>
<proteinExistence type="inferred from homology"/>
<dbReference type="PANTHER" id="PTHR21162:SF0">
    <property type="entry name" value="P53 AND DNA DAMAGE-REGULATED PROTEIN 1"/>
    <property type="match status" value="1"/>
</dbReference>
<dbReference type="AlphaFoldDB" id="A0A8H3LDR8"/>
<protein>
    <recommendedName>
        <fullName evidence="4">p53 and DNA damage-regulated protein 1</fullName>
    </recommendedName>
</protein>
<evidence type="ECO:0000256" key="5">
    <source>
        <dbReference type="ARBA" id="ARBA00022490"/>
    </source>
</evidence>
<evidence type="ECO:0000256" key="6">
    <source>
        <dbReference type="ARBA" id="ARBA00023186"/>
    </source>
</evidence>